<proteinExistence type="predicted"/>
<organism evidence="1 2">
    <name type="scientific">Yinghuangia aomiensis</name>
    <dbReference type="NCBI Taxonomy" id="676205"/>
    <lineage>
        <taxon>Bacteria</taxon>
        <taxon>Bacillati</taxon>
        <taxon>Actinomycetota</taxon>
        <taxon>Actinomycetes</taxon>
        <taxon>Kitasatosporales</taxon>
        <taxon>Streptomycetaceae</taxon>
        <taxon>Yinghuangia</taxon>
    </lineage>
</organism>
<evidence type="ECO:0000313" key="1">
    <source>
        <dbReference type="EMBL" id="GAA4949106.1"/>
    </source>
</evidence>
<gene>
    <name evidence="1" type="ORF">GCM10023205_06760</name>
</gene>
<keyword evidence="2" id="KW-1185">Reference proteome</keyword>
<accession>A0ABP9GVN4</accession>
<dbReference type="Pfam" id="PF03747">
    <property type="entry name" value="ADP_ribosyl_GH"/>
    <property type="match status" value="1"/>
</dbReference>
<name>A0ABP9GVN4_9ACTN</name>
<sequence>MDRIHNAAASLRGLALGDSFGQRWFFRRGNERDEQLHNRVTPDESPWYWTDDTAMALSVVRILHLHGHVDQDALADHFAGAYMADPNRGYGPSMHGVLRAIHEGADWREVTAAQFEGMGSWGNGSAMRVAPLGAWFADDLDVVADQAERSAEASHAHPEAAAGAIAVAVAAALATTGRDAPAPAPGEFLTAVADRTPYSEVRGGLRKAAELPEGSSVRLAVTVLGSGQRISCPDTVPFALWTAAWHQDDLVDALWTTASGQGDIDTTCAITGGVVACRTGLGAVPDAWLAATEALPDWVDTGSRGRGTHAP</sequence>
<dbReference type="Gene3D" id="1.10.4080.10">
    <property type="entry name" value="ADP-ribosylation/Crystallin J1"/>
    <property type="match status" value="1"/>
</dbReference>
<dbReference type="SUPFAM" id="SSF101478">
    <property type="entry name" value="ADP-ribosylglycohydrolase"/>
    <property type="match status" value="1"/>
</dbReference>
<dbReference type="EMBL" id="BAABHS010000002">
    <property type="protein sequence ID" value="GAA4949106.1"/>
    <property type="molecule type" value="Genomic_DNA"/>
</dbReference>
<dbReference type="PANTHER" id="PTHR16222:SF12">
    <property type="entry name" value="ADP-RIBOSYLGLYCOHYDROLASE-RELATED"/>
    <property type="match status" value="1"/>
</dbReference>
<evidence type="ECO:0000313" key="2">
    <source>
        <dbReference type="Proteomes" id="UP001500466"/>
    </source>
</evidence>
<dbReference type="PANTHER" id="PTHR16222">
    <property type="entry name" value="ADP-RIBOSYLGLYCOHYDROLASE"/>
    <property type="match status" value="1"/>
</dbReference>
<comment type="caution">
    <text evidence="1">The sequence shown here is derived from an EMBL/GenBank/DDBJ whole genome shotgun (WGS) entry which is preliminary data.</text>
</comment>
<protein>
    <submittedName>
        <fullName evidence="1">ADP-ribosylglycohydrolase family protein</fullName>
    </submittedName>
</protein>
<dbReference type="InterPro" id="IPR036705">
    <property type="entry name" value="Ribosyl_crysJ1_sf"/>
</dbReference>
<dbReference type="InterPro" id="IPR005502">
    <property type="entry name" value="Ribosyl_crysJ1"/>
</dbReference>
<dbReference type="RefSeq" id="WP_345673712.1">
    <property type="nucleotide sequence ID" value="NZ_BAABHS010000002.1"/>
</dbReference>
<dbReference type="InterPro" id="IPR050792">
    <property type="entry name" value="ADP-ribosylglycohydrolase"/>
</dbReference>
<dbReference type="Proteomes" id="UP001500466">
    <property type="component" value="Unassembled WGS sequence"/>
</dbReference>
<reference evidence="2" key="1">
    <citation type="journal article" date="2019" name="Int. J. Syst. Evol. Microbiol.">
        <title>The Global Catalogue of Microorganisms (GCM) 10K type strain sequencing project: providing services to taxonomists for standard genome sequencing and annotation.</title>
        <authorList>
            <consortium name="The Broad Institute Genomics Platform"/>
            <consortium name="The Broad Institute Genome Sequencing Center for Infectious Disease"/>
            <person name="Wu L."/>
            <person name="Ma J."/>
        </authorList>
    </citation>
    <scope>NUCLEOTIDE SEQUENCE [LARGE SCALE GENOMIC DNA]</scope>
    <source>
        <strain evidence="2">JCM 17986</strain>
    </source>
</reference>